<sequence>MEGSKAFSKKFMAVLHPYRELQGSQRNSMKRLVHMFENVPLVFYYLLLERMFLFLRTQPRVYAMKLASWCVIMSSYCTIQILIAKHTGSEVVVEECPEGLELAFSDGYTVTLYVQLKTTNVSAKSMPIPIPAAWVHMLQLLSLNLL</sequence>
<evidence type="ECO:0000313" key="2">
    <source>
        <dbReference type="Proteomes" id="UP000054279"/>
    </source>
</evidence>
<dbReference type="HOGENOM" id="CLU_1778651_0_0_1"/>
<protein>
    <submittedName>
        <fullName evidence="1">Unplaced genomic scaffold SPHSTscaffold_383, whole genome shotgun sequence</fullName>
    </submittedName>
</protein>
<organism evidence="1 2">
    <name type="scientific">Sphaerobolus stellatus (strain SS14)</name>
    <dbReference type="NCBI Taxonomy" id="990650"/>
    <lineage>
        <taxon>Eukaryota</taxon>
        <taxon>Fungi</taxon>
        <taxon>Dikarya</taxon>
        <taxon>Basidiomycota</taxon>
        <taxon>Agaricomycotina</taxon>
        <taxon>Agaricomycetes</taxon>
        <taxon>Phallomycetidae</taxon>
        <taxon>Geastrales</taxon>
        <taxon>Sphaerobolaceae</taxon>
        <taxon>Sphaerobolus</taxon>
    </lineage>
</organism>
<evidence type="ECO:0000313" key="1">
    <source>
        <dbReference type="EMBL" id="KIJ24772.1"/>
    </source>
</evidence>
<dbReference type="AlphaFoldDB" id="A0A0C9U6M3"/>
<reference evidence="1 2" key="1">
    <citation type="submission" date="2014-06" db="EMBL/GenBank/DDBJ databases">
        <title>Evolutionary Origins and Diversification of the Mycorrhizal Mutualists.</title>
        <authorList>
            <consortium name="DOE Joint Genome Institute"/>
            <consortium name="Mycorrhizal Genomics Consortium"/>
            <person name="Kohler A."/>
            <person name="Kuo A."/>
            <person name="Nagy L.G."/>
            <person name="Floudas D."/>
            <person name="Copeland A."/>
            <person name="Barry K.W."/>
            <person name="Cichocki N."/>
            <person name="Veneault-Fourrey C."/>
            <person name="LaButti K."/>
            <person name="Lindquist E.A."/>
            <person name="Lipzen A."/>
            <person name="Lundell T."/>
            <person name="Morin E."/>
            <person name="Murat C."/>
            <person name="Riley R."/>
            <person name="Ohm R."/>
            <person name="Sun H."/>
            <person name="Tunlid A."/>
            <person name="Henrissat B."/>
            <person name="Grigoriev I.V."/>
            <person name="Hibbett D.S."/>
            <person name="Martin F."/>
        </authorList>
    </citation>
    <scope>NUCLEOTIDE SEQUENCE [LARGE SCALE GENOMIC DNA]</scope>
    <source>
        <strain evidence="1 2">SS14</strain>
    </source>
</reference>
<name>A0A0C9U6M3_SPHS4</name>
<dbReference type="EMBL" id="KN837458">
    <property type="protein sequence ID" value="KIJ24772.1"/>
    <property type="molecule type" value="Genomic_DNA"/>
</dbReference>
<accession>A0A0C9U6M3</accession>
<proteinExistence type="predicted"/>
<gene>
    <name evidence="1" type="ORF">M422DRAFT_274367</name>
</gene>
<keyword evidence="2" id="KW-1185">Reference proteome</keyword>
<dbReference type="Proteomes" id="UP000054279">
    <property type="component" value="Unassembled WGS sequence"/>
</dbReference>